<dbReference type="EMBL" id="MCFH01000027">
    <property type="protein sequence ID" value="ORX48453.1"/>
    <property type="molecule type" value="Genomic_DNA"/>
</dbReference>
<dbReference type="InterPro" id="IPR006195">
    <property type="entry name" value="aa-tRNA-synth_II"/>
</dbReference>
<dbReference type="GO" id="GO:0003723">
    <property type="term" value="F:RNA binding"/>
    <property type="evidence" value="ECO:0007669"/>
    <property type="project" value="TreeGrafter"/>
</dbReference>
<dbReference type="PANTHER" id="PTHR43450">
    <property type="entry name" value="ASPARTYL-TRNA SYNTHETASE"/>
    <property type="match status" value="1"/>
</dbReference>
<dbReference type="EC" id="6.1.1.12" evidence="3"/>
<evidence type="ECO:0000256" key="1">
    <source>
        <dbReference type="ARBA" id="ARBA00004496"/>
    </source>
</evidence>
<dbReference type="CDD" id="cd04320">
    <property type="entry name" value="AspRS_cyto_N"/>
    <property type="match status" value="1"/>
</dbReference>
<evidence type="ECO:0000256" key="5">
    <source>
        <dbReference type="ARBA" id="ARBA00022598"/>
    </source>
</evidence>
<evidence type="ECO:0000256" key="4">
    <source>
        <dbReference type="ARBA" id="ARBA00022490"/>
    </source>
</evidence>
<reference evidence="13 14" key="1">
    <citation type="submission" date="2016-08" db="EMBL/GenBank/DDBJ databases">
        <title>Genomes of anaerobic fungi encode conserved fungal cellulosomes for biomass hydrolysis.</title>
        <authorList>
            <consortium name="DOE Joint Genome Institute"/>
            <person name="Haitjema C.H."/>
            <person name="Gilmore S.P."/>
            <person name="Henske J.K."/>
            <person name="Solomon K.V."/>
            <person name="De Groot R."/>
            <person name="Kuo A."/>
            <person name="Mondo S.J."/>
            <person name="Salamov A.A."/>
            <person name="Labutti K."/>
            <person name="Zhao Z."/>
            <person name="Chiniquy J."/>
            <person name="Barry K."/>
            <person name="Brewer H.M."/>
            <person name="Purvine S.O."/>
            <person name="Wright A.T."/>
            <person name="Boxma B."/>
            <person name="Van Alen T."/>
            <person name="Hackstein J.H."/>
            <person name="Baker S.E."/>
            <person name="Grigoriev I.V."/>
            <person name="O'Malley M.A."/>
        </authorList>
    </citation>
    <scope>NUCLEOTIDE SEQUENCE [LARGE SCALE GENOMIC DNA]</scope>
    <source>
        <strain evidence="14">finn</strain>
    </source>
</reference>
<keyword evidence="14" id="KW-1185">Reference proteome</keyword>
<dbReference type="InterPro" id="IPR012340">
    <property type="entry name" value="NA-bd_OB-fold"/>
</dbReference>
<evidence type="ECO:0000256" key="2">
    <source>
        <dbReference type="ARBA" id="ARBA00005312"/>
    </source>
</evidence>
<feature type="coiled-coil region" evidence="11">
    <location>
        <begin position="452"/>
        <end position="482"/>
    </location>
</feature>
<feature type="domain" description="Aminoacyl-transfer RNA synthetases class-II family profile" evidence="12">
    <location>
        <begin position="269"/>
        <end position="628"/>
    </location>
</feature>
<comment type="subcellular location">
    <subcellularLocation>
        <location evidence="1">Cytoplasm</location>
    </subcellularLocation>
</comment>
<evidence type="ECO:0000313" key="13">
    <source>
        <dbReference type="EMBL" id="ORX48453.1"/>
    </source>
</evidence>
<evidence type="ECO:0000256" key="11">
    <source>
        <dbReference type="SAM" id="Coils"/>
    </source>
</evidence>
<dbReference type="Proteomes" id="UP000193719">
    <property type="component" value="Unassembled WGS sequence"/>
</dbReference>
<dbReference type="GO" id="GO:0005524">
    <property type="term" value="F:ATP binding"/>
    <property type="evidence" value="ECO:0007669"/>
    <property type="project" value="UniProtKB-KW"/>
</dbReference>
<dbReference type="CDD" id="cd00776">
    <property type="entry name" value="AsxRS_core"/>
    <property type="match status" value="1"/>
</dbReference>
<keyword evidence="9" id="KW-0030">Aminoacyl-tRNA synthetase</keyword>
<dbReference type="GO" id="GO:0004815">
    <property type="term" value="F:aspartate-tRNA ligase activity"/>
    <property type="evidence" value="ECO:0007669"/>
    <property type="project" value="UniProtKB-EC"/>
</dbReference>
<dbReference type="PROSITE" id="PS50862">
    <property type="entry name" value="AA_TRNA_LIGASE_II"/>
    <property type="match status" value="1"/>
</dbReference>
<evidence type="ECO:0000256" key="6">
    <source>
        <dbReference type="ARBA" id="ARBA00022741"/>
    </source>
</evidence>
<comment type="caution">
    <text evidence="13">The sequence shown here is derived from an EMBL/GenBank/DDBJ whole genome shotgun (WGS) entry which is preliminary data.</text>
</comment>
<evidence type="ECO:0000256" key="3">
    <source>
        <dbReference type="ARBA" id="ARBA00012841"/>
    </source>
</evidence>
<dbReference type="AlphaFoldDB" id="A0A1Y1V6U3"/>
<dbReference type="STRING" id="1754191.A0A1Y1V6U3"/>
<keyword evidence="5" id="KW-0436">Ligase</keyword>
<proteinExistence type="inferred from homology"/>
<evidence type="ECO:0000313" key="14">
    <source>
        <dbReference type="Proteomes" id="UP000193719"/>
    </source>
</evidence>
<evidence type="ECO:0000259" key="12">
    <source>
        <dbReference type="PROSITE" id="PS50862"/>
    </source>
</evidence>
<keyword evidence="4" id="KW-0963">Cytoplasm</keyword>
<feature type="coiled-coil region" evidence="11">
    <location>
        <begin position="27"/>
        <end position="64"/>
    </location>
</feature>
<dbReference type="PANTHER" id="PTHR43450:SF1">
    <property type="entry name" value="ASPARTATE--TRNA LIGASE, CYTOPLASMIC"/>
    <property type="match status" value="1"/>
</dbReference>
<dbReference type="PRINTS" id="PR01042">
    <property type="entry name" value="TRNASYNTHASP"/>
</dbReference>
<evidence type="ECO:0000256" key="10">
    <source>
        <dbReference type="ARBA" id="ARBA00047904"/>
    </source>
</evidence>
<dbReference type="InterPro" id="IPR045864">
    <property type="entry name" value="aa-tRNA-synth_II/BPL/LPL"/>
</dbReference>
<keyword evidence="6" id="KW-0547">Nucleotide-binding</keyword>
<comment type="catalytic activity">
    <reaction evidence="10">
        <text>tRNA(Asp) + L-aspartate + ATP = L-aspartyl-tRNA(Asp) + AMP + diphosphate</text>
        <dbReference type="Rhea" id="RHEA:19649"/>
        <dbReference type="Rhea" id="RHEA-COMP:9660"/>
        <dbReference type="Rhea" id="RHEA-COMP:9678"/>
        <dbReference type="ChEBI" id="CHEBI:29991"/>
        <dbReference type="ChEBI" id="CHEBI:30616"/>
        <dbReference type="ChEBI" id="CHEBI:33019"/>
        <dbReference type="ChEBI" id="CHEBI:78442"/>
        <dbReference type="ChEBI" id="CHEBI:78516"/>
        <dbReference type="ChEBI" id="CHEBI:456215"/>
        <dbReference type="EC" id="6.1.1.12"/>
    </reaction>
</comment>
<sequence length="636" mass="73142">MADQQKTEKVFKDDDGNVITKEEFLKLKKAKAEAVKARKAQEAAERAEKLRLEQEAKKAKEEEEFNNEVDFVTDMYGDLPLNQSQSRENKKFTKLLEIDDSFVNQTITVRGRLQNKRIVSGKKIFLILRQQNSTAQCVVSYNNPNDENAKSDNSIPASLHMIRYIQNIPTESLIDIVGFVVKPANKVKSCTVSDYELQIKGAFTVSKTTKPKLPYTFESATRPDEKFIKEEPADKRRGGAKEQNVRVTLDTCLNNRVFDLRTITNHAIFKIQAAVCRIFRNFLDSKGFTEIHTPKLIGAASEGGASVFEVKYFNTKAYLAQSPQFYKQMMISSDFERVYEIGPVFRAENSNTHRHLTEFTGLDLEMAFNEHYHEVLDLFDELFVTLFTELKEKYAYEISIVQKQFPVPDFEFLPKSLRLKFKDAVKLLKDEVVYIKEKIGVESVDDILKLLSDIEEDEKKKAKNRSKKLKETKELLDKIKEEYDIEDYKDLKEAESMGDFDDLSTKNERFLGKAVKRVYKTDFYMLDKFPKAVRPFYTMEDPEKDGYSNSYDFFMRGEEIMSGAQRIHDPELLHKSAVEHGVDPATIQGYLDAFEYGVSPHAGGGIGLERIVMLYFGLGQVKRASLFPRDPTRLSP</sequence>
<dbReference type="GO" id="GO:0006422">
    <property type="term" value="P:aspartyl-tRNA aminoacylation"/>
    <property type="evidence" value="ECO:0007669"/>
    <property type="project" value="InterPro"/>
</dbReference>
<keyword evidence="7" id="KW-0067">ATP-binding</keyword>
<comment type="similarity">
    <text evidence="2">Belongs to the class-II aminoacyl-tRNA synthetase family. Type 2 subfamily.</text>
</comment>
<dbReference type="Gene3D" id="2.40.50.140">
    <property type="entry name" value="Nucleic acid-binding proteins"/>
    <property type="match status" value="1"/>
</dbReference>
<dbReference type="InterPro" id="IPR004523">
    <property type="entry name" value="Asp-tRNA_synthase_2"/>
</dbReference>
<accession>A0A1Y1V6U3</accession>
<dbReference type="Gene3D" id="3.30.930.10">
    <property type="entry name" value="Bira Bifunctional Protein, Domain 2"/>
    <property type="match status" value="1"/>
</dbReference>
<gene>
    <name evidence="13" type="ORF">BCR36DRAFT_584370</name>
</gene>
<dbReference type="OrthoDB" id="372395at2759"/>
<dbReference type="HAMAP" id="MF_02075">
    <property type="entry name" value="Asp_tRNA_synth_type2"/>
    <property type="match status" value="1"/>
</dbReference>
<reference evidence="13 14" key="2">
    <citation type="submission" date="2016-08" db="EMBL/GenBank/DDBJ databases">
        <title>Pervasive Adenine N6-methylation of Active Genes in Fungi.</title>
        <authorList>
            <consortium name="DOE Joint Genome Institute"/>
            <person name="Mondo S.J."/>
            <person name="Dannebaum R.O."/>
            <person name="Kuo R.C."/>
            <person name="Labutti K."/>
            <person name="Haridas S."/>
            <person name="Kuo A."/>
            <person name="Salamov A."/>
            <person name="Ahrendt S.R."/>
            <person name="Lipzen A."/>
            <person name="Sullivan W."/>
            <person name="Andreopoulos W.B."/>
            <person name="Clum A."/>
            <person name="Lindquist E."/>
            <person name="Daum C."/>
            <person name="Ramamoorthy G.K."/>
            <person name="Gryganskyi A."/>
            <person name="Culley D."/>
            <person name="Magnuson J.K."/>
            <person name="James T.Y."/>
            <person name="O'Malley M.A."/>
            <person name="Stajich J.E."/>
            <person name="Spatafora J.W."/>
            <person name="Visel A."/>
            <person name="Grigoriev I.V."/>
        </authorList>
    </citation>
    <scope>NUCLEOTIDE SEQUENCE [LARGE SCALE GENOMIC DNA]</scope>
    <source>
        <strain evidence="14">finn</strain>
    </source>
</reference>
<evidence type="ECO:0000256" key="8">
    <source>
        <dbReference type="ARBA" id="ARBA00022917"/>
    </source>
</evidence>
<organism evidence="13 14">
    <name type="scientific">Piromyces finnis</name>
    <dbReference type="NCBI Taxonomy" id="1754191"/>
    <lineage>
        <taxon>Eukaryota</taxon>
        <taxon>Fungi</taxon>
        <taxon>Fungi incertae sedis</taxon>
        <taxon>Chytridiomycota</taxon>
        <taxon>Chytridiomycota incertae sedis</taxon>
        <taxon>Neocallimastigomycetes</taxon>
        <taxon>Neocallimastigales</taxon>
        <taxon>Neocallimastigaceae</taxon>
        <taxon>Piromyces</taxon>
    </lineage>
</organism>
<keyword evidence="8" id="KW-0648">Protein biosynthesis</keyword>
<evidence type="ECO:0000256" key="7">
    <source>
        <dbReference type="ARBA" id="ARBA00022840"/>
    </source>
</evidence>
<dbReference type="Pfam" id="PF00152">
    <property type="entry name" value="tRNA-synt_2"/>
    <property type="match status" value="1"/>
</dbReference>
<evidence type="ECO:0000256" key="9">
    <source>
        <dbReference type="ARBA" id="ARBA00023146"/>
    </source>
</evidence>
<dbReference type="GO" id="GO:0005829">
    <property type="term" value="C:cytosol"/>
    <property type="evidence" value="ECO:0007669"/>
    <property type="project" value="TreeGrafter"/>
</dbReference>
<dbReference type="SUPFAM" id="SSF55681">
    <property type="entry name" value="Class II aaRS and biotin synthetases"/>
    <property type="match status" value="1"/>
</dbReference>
<dbReference type="InterPro" id="IPR002312">
    <property type="entry name" value="Asp/Asn-tRNA-synth_IIb"/>
</dbReference>
<keyword evidence="11" id="KW-0175">Coiled coil</keyword>
<dbReference type="SUPFAM" id="SSF50249">
    <property type="entry name" value="Nucleic acid-binding proteins"/>
    <property type="match status" value="1"/>
</dbReference>
<dbReference type="InterPro" id="IPR004364">
    <property type="entry name" value="Aa-tRNA-synt_II"/>
</dbReference>
<name>A0A1Y1V6U3_9FUNG</name>
<dbReference type="GO" id="GO:0017101">
    <property type="term" value="C:aminoacyl-tRNA synthetase multienzyme complex"/>
    <property type="evidence" value="ECO:0007669"/>
    <property type="project" value="TreeGrafter"/>
</dbReference>
<protein>
    <recommendedName>
        <fullName evidence="3">aspartate--tRNA ligase</fullName>
        <ecNumber evidence="3">6.1.1.12</ecNumber>
    </recommendedName>
</protein>